<keyword evidence="4" id="KW-1185">Reference proteome</keyword>
<dbReference type="OrthoDB" id="92254at2"/>
<dbReference type="CDD" id="cd00254">
    <property type="entry name" value="LT-like"/>
    <property type="match status" value="1"/>
</dbReference>
<dbReference type="AlphaFoldDB" id="A0A318H1S9"/>
<dbReference type="PANTHER" id="PTHR37423">
    <property type="entry name" value="SOLUBLE LYTIC MUREIN TRANSGLYCOSYLASE-RELATED"/>
    <property type="match status" value="1"/>
</dbReference>
<evidence type="ECO:0000313" key="3">
    <source>
        <dbReference type="EMBL" id="PXW96998.1"/>
    </source>
</evidence>
<evidence type="ECO:0000313" key="4">
    <source>
        <dbReference type="Proteomes" id="UP000247811"/>
    </source>
</evidence>
<gene>
    <name evidence="3" type="ORF">C7444_10596</name>
</gene>
<proteinExistence type="inferred from homology"/>
<dbReference type="EMBL" id="QJJS01000005">
    <property type="protein sequence ID" value="PXW96998.1"/>
    <property type="molecule type" value="Genomic_DNA"/>
</dbReference>
<sequence length="227" mass="25203">MMKGRRRCLRASLALWPGFGAGLGLLAGAAPARAGRQAEEPLADSVRTALAASVADGAPPRIEFDRIEERLGYLRWLGAMSPRLTRRKADFDVRREFLETVWYESRRAGLEPALVLGLVEVESGFRKYAISSVGARGYMQVMPFWARLIGDGDPSRLFHLQTNLRFGCVILRHYLDREKGDLFMALGRYNGSRGKAAYPDMVLAARRRWLHQDPAGPAATTTARSGP</sequence>
<accession>A0A318H1S9</accession>
<protein>
    <submittedName>
        <fullName evidence="3">Transglycosylase-like protein with SLT domain</fullName>
    </submittedName>
</protein>
<dbReference type="InterPro" id="IPR023346">
    <property type="entry name" value="Lysozyme-like_dom_sf"/>
</dbReference>
<evidence type="ECO:0000256" key="1">
    <source>
        <dbReference type="ARBA" id="ARBA00007734"/>
    </source>
</evidence>
<evidence type="ECO:0000259" key="2">
    <source>
        <dbReference type="Pfam" id="PF01464"/>
    </source>
</evidence>
<dbReference type="SUPFAM" id="SSF53955">
    <property type="entry name" value="Lysozyme-like"/>
    <property type="match status" value="1"/>
</dbReference>
<dbReference type="Proteomes" id="UP000247811">
    <property type="component" value="Unassembled WGS sequence"/>
</dbReference>
<dbReference type="Pfam" id="PF01464">
    <property type="entry name" value="SLT"/>
    <property type="match status" value="1"/>
</dbReference>
<organism evidence="3 4">
    <name type="scientific">Sphaerotilus hippei</name>
    <dbReference type="NCBI Taxonomy" id="744406"/>
    <lineage>
        <taxon>Bacteria</taxon>
        <taxon>Pseudomonadati</taxon>
        <taxon>Pseudomonadota</taxon>
        <taxon>Betaproteobacteria</taxon>
        <taxon>Burkholderiales</taxon>
        <taxon>Sphaerotilaceae</taxon>
        <taxon>Sphaerotilus</taxon>
    </lineage>
</organism>
<comment type="caution">
    <text evidence="3">The sequence shown here is derived from an EMBL/GenBank/DDBJ whole genome shotgun (WGS) entry which is preliminary data.</text>
</comment>
<dbReference type="PROSITE" id="PS51318">
    <property type="entry name" value="TAT"/>
    <property type="match status" value="1"/>
</dbReference>
<dbReference type="PANTHER" id="PTHR37423:SF5">
    <property type="entry name" value="SOLUBLE LYTIC MUREIN TRANSGLYCOSYLASE"/>
    <property type="match status" value="1"/>
</dbReference>
<dbReference type="Gene3D" id="1.10.530.10">
    <property type="match status" value="1"/>
</dbReference>
<dbReference type="InterPro" id="IPR006311">
    <property type="entry name" value="TAT_signal"/>
</dbReference>
<reference evidence="3 4" key="1">
    <citation type="submission" date="2018-05" db="EMBL/GenBank/DDBJ databases">
        <title>Genomic Encyclopedia of Type Strains, Phase IV (KMG-IV): sequencing the most valuable type-strain genomes for metagenomic binning, comparative biology and taxonomic classification.</title>
        <authorList>
            <person name="Goeker M."/>
        </authorList>
    </citation>
    <scope>NUCLEOTIDE SEQUENCE [LARGE SCALE GENOMIC DNA]</scope>
    <source>
        <strain evidence="3 4">DSM 566</strain>
    </source>
</reference>
<dbReference type="InterPro" id="IPR008258">
    <property type="entry name" value="Transglycosylase_SLT_dom_1"/>
</dbReference>
<feature type="domain" description="Transglycosylase SLT" evidence="2">
    <location>
        <begin position="105"/>
        <end position="195"/>
    </location>
</feature>
<name>A0A318H1S9_9BURK</name>
<comment type="similarity">
    <text evidence="1">Belongs to the transglycosylase Slt family.</text>
</comment>